<reference evidence="3 4" key="1">
    <citation type="journal article" date="2019" name="Int. J. Syst. Evol. Microbiol.">
        <title>The Global Catalogue of Microorganisms (GCM) 10K type strain sequencing project: providing services to taxonomists for standard genome sequencing and annotation.</title>
        <authorList>
            <consortium name="The Broad Institute Genomics Platform"/>
            <consortium name="The Broad Institute Genome Sequencing Center for Infectious Disease"/>
            <person name="Wu L."/>
            <person name="Ma J."/>
        </authorList>
    </citation>
    <scope>NUCLEOTIDE SEQUENCE [LARGE SCALE GENOMIC DNA]</scope>
    <source>
        <strain evidence="3 4">JCM 14900</strain>
    </source>
</reference>
<evidence type="ECO:0000256" key="2">
    <source>
        <dbReference type="RuleBase" id="RU362080"/>
    </source>
</evidence>
<dbReference type="Pfam" id="PF02604">
    <property type="entry name" value="PhdYeFM_antitox"/>
    <property type="match status" value="1"/>
</dbReference>
<dbReference type="Proteomes" id="UP001501343">
    <property type="component" value="Unassembled WGS sequence"/>
</dbReference>
<comment type="similarity">
    <text evidence="1 2">Belongs to the phD/YefM antitoxin family.</text>
</comment>
<proteinExistence type="inferred from homology"/>
<dbReference type="SUPFAM" id="SSF143120">
    <property type="entry name" value="YefM-like"/>
    <property type="match status" value="1"/>
</dbReference>
<keyword evidence="4" id="KW-1185">Reference proteome</keyword>
<protein>
    <recommendedName>
        <fullName evidence="2">Antitoxin</fullName>
    </recommendedName>
</protein>
<gene>
    <name evidence="3" type="ORF">GCM10009775_34280</name>
</gene>
<name>A0ABN2PZN5_9MICO</name>
<dbReference type="NCBIfam" id="TIGR01552">
    <property type="entry name" value="phd_fam"/>
    <property type="match status" value="1"/>
</dbReference>
<dbReference type="EMBL" id="BAAAOF010000008">
    <property type="protein sequence ID" value="GAA1939370.1"/>
    <property type="molecule type" value="Genomic_DNA"/>
</dbReference>
<dbReference type="RefSeq" id="WP_248152477.1">
    <property type="nucleotide sequence ID" value="NZ_BAAAOF010000008.1"/>
</dbReference>
<evidence type="ECO:0000313" key="3">
    <source>
        <dbReference type="EMBL" id="GAA1939370.1"/>
    </source>
</evidence>
<organism evidence="3 4">
    <name type="scientific">Microbacterium aoyamense</name>
    <dbReference type="NCBI Taxonomy" id="344166"/>
    <lineage>
        <taxon>Bacteria</taxon>
        <taxon>Bacillati</taxon>
        <taxon>Actinomycetota</taxon>
        <taxon>Actinomycetes</taxon>
        <taxon>Micrococcales</taxon>
        <taxon>Microbacteriaceae</taxon>
        <taxon>Microbacterium</taxon>
    </lineage>
</organism>
<evidence type="ECO:0000313" key="4">
    <source>
        <dbReference type="Proteomes" id="UP001501343"/>
    </source>
</evidence>
<dbReference type="InterPro" id="IPR006442">
    <property type="entry name" value="Antitoxin_Phd/YefM"/>
</dbReference>
<dbReference type="InterPro" id="IPR036165">
    <property type="entry name" value="YefM-like_sf"/>
</dbReference>
<evidence type="ECO:0000256" key="1">
    <source>
        <dbReference type="ARBA" id="ARBA00009981"/>
    </source>
</evidence>
<sequence>MARTIPHRELRNNSSKILEEVRGGETIHITNHGEVVATLVPPPLAPQVTIRPARRRGGWLDITPQPLPPGVTTQQILDDLRGDR</sequence>
<accession>A0ABN2PZN5</accession>
<dbReference type="Gene3D" id="3.40.1620.10">
    <property type="entry name" value="YefM-like domain"/>
    <property type="match status" value="1"/>
</dbReference>
<comment type="caution">
    <text evidence="3">The sequence shown here is derived from an EMBL/GenBank/DDBJ whole genome shotgun (WGS) entry which is preliminary data.</text>
</comment>
<comment type="function">
    <text evidence="2">Antitoxin component of a type II toxin-antitoxin (TA) system.</text>
</comment>